<name>A0A6C0FB26_9ZZZZ</name>
<sequence length="405" mass="45570">MMNASTNDAKFSNIELNNKTRDLFYITYTSKNGNKYKNVSVPLLKYNADNLTYSLNIDANNYLNDSEFWSGGNGSGYNNRRKGLNRVITRFSSKSVNIPRNAQYPIPKQITTLNYYYAISNSPLYYGDLDGDEELTGKDVLLLARLAKGLDNIDDYSDINSIDGVDRRVLAYVADQPLAYDPAFDPPNDLDVEALMRYVVKEENYTSLPVYSAVPSTPTMTGTITPSTETPSSIGIETTLDIGNNWQLKTKGTGELQFVNIDDVGNLSVMAQIIPNETGTKLTETDFPHNVKINISENWQIWYPGLSEETLPNDDPAKQLKFLYNNISQTLIIPYVGTSNGLENLINNNYAFGELWQMVGEANKLKFYFRENTYSGTKYYPQVVIGTPNASMQKYIAMAKKIRLI</sequence>
<dbReference type="EMBL" id="MN738789">
    <property type="protein sequence ID" value="QHT37080.1"/>
    <property type="molecule type" value="Genomic_DNA"/>
</dbReference>
<reference evidence="1" key="1">
    <citation type="journal article" date="2020" name="Nature">
        <title>Giant virus diversity and host interactions through global metagenomics.</title>
        <authorList>
            <person name="Schulz F."/>
            <person name="Roux S."/>
            <person name="Paez-Espino D."/>
            <person name="Jungbluth S."/>
            <person name="Walsh D.A."/>
            <person name="Denef V.J."/>
            <person name="McMahon K.D."/>
            <person name="Konstantinidis K.T."/>
            <person name="Eloe-Fadrosh E.A."/>
            <person name="Kyrpides N.C."/>
            <person name="Woyke T."/>
        </authorList>
    </citation>
    <scope>NUCLEOTIDE SEQUENCE</scope>
    <source>
        <strain evidence="1">GVMAG-S-ERX555967-131</strain>
    </source>
</reference>
<protein>
    <submittedName>
        <fullName evidence="1">Uncharacterized protein</fullName>
    </submittedName>
</protein>
<proteinExistence type="predicted"/>
<accession>A0A6C0FB26</accession>
<organism evidence="1">
    <name type="scientific">viral metagenome</name>
    <dbReference type="NCBI Taxonomy" id="1070528"/>
    <lineage>
        <taxon>unclassified sequences</taxon>
        <taxon>metagenomes</taxon>
        <taxon>organismal metagenomes</taxon>
    </lineage>
</organism>
<evidence type="ECO:0000313" key="1">
    <source>
        <dbReference type="EMBL" id="QHT37080.1"/>
    </source>
</evidence>
<dbReference type="AlphaFoldDB" id="A0A6C0FB26"/>